<protein>
    <submittedName>
        <fullName evidence="1">Uncharacterized protein</fullName>
    </submittedName>
</protein>
<dbReference type="Proteomes" id="UP000825935">
    <property type="component" value="Chromosome 14"/>
</dbReference>
<keyword evidence="2" id="KW-1185">Reference proteome</keyword>
<reference evidence="1" key="1">
    <citation type="submission" date="2021-08" db="EMBL/GenBank/DDBJ databases">
        <title>WGS assembly of Ceratopteris richardii.</title>
        <authorList>
            <person name="Marchant D.B."/>
            <person name="Chen G."/>
            <person name="Jenkins J."/>
            <person name="Shu S."/>
            <person name="Leebens-Mack J."/>
            <person name="Grimwood J."/>
            <person name="Schmutz J."/>
            <person name="Soltis P."/>
            <person name="Soltis D."/>
            <person name="Chen Z.-H."/>
        </authorList>
    </citation>
    <scope>NUCLEOTIDE SEQUENCE</scope>
    <source>
        <strain evidence="1">Whitten #5841</strain>
        <tissue evidence="1">Leaf</tissue>
    </source>
</reference>
<comment type="caution">
    <text evidence="1">The sequence shown here is derived from an EMBL/GenBank/DDBJ whole genome shotgun (WGS) entry which is preliminary data.</text>
</comment>
<accession>A0A8T2TAH2</accession>
<evidence type="ECO:0000313" key="1">
    <source>
        <dbReference type="EMBL" id="KAH7415831.1"/>
    </source>
</evidence>
<dbReference type="AlphaFoldDB" id="A0A8T2TAH2"/>
<proteinExistence type="predicted"/>
<organism evidence="1 2">
    <name type="scientific">Ceratopteris richardii</name>
    <name type="common">Triangle waterfern</name>
    <dbReference type="NCBI Taxonomy" id="49495"/>
    <lineage>
        <taxon>Eukaryota</taxon>
        <taxon>Viridiplantae</taxon>
        <taxon>Streptophyta</taxon>
        <taxon>Embryophyta</taxon>
        <taxon>Tracheophyta</taxon>
        <taxon>Polypodiopsida</taxon>
        <taxon>Polypodiidae</taxon>
        <taxon>Polypodiales</taxon>
        <taxon>Pteridineae</taxon>
        <taxon>Pteridaceae</taxon>
        <taxon>Parkerioideae</taxon>
        <taxon>Ceratopteris</taxon>
    </lineage>
</organism>
<sequence>MTTDIPRADYGVSRACTSVFSESAFRMRRSAIVGSLTFTVSFVSRSLSALAVSTRNKARAQRLHLHVTYSFAEKVDKKSTDFSNRLFPIADHAKRFHLFLSS</sequence>
<evidence type="ECO:0000313" key="2">
    <source>
        <dbReference type="Proteomes" id="UP000825935"/>
    </source>
</evidence>
<name>A0A8T2TAH2_CERRI</name>
<gene>
    <name evidence="1" type="ORF">KP509_14G062800</name>
</gene>
<dbReference type="EMBL" id="CM035419">
    <property type="protein sequence ID" value="KAH7415831.1"/>
    <property type="molecule type" value="Genomic_DNA"/>
</dbReference>